<evidence type="ECO:0000313" key="7">
    <source>
        <dbReference type="EMBL" id="MDX5985672.1"/>
    </source>
</evidence>
<comment type="caution">
    <text evidence="7">The sequence shown here is derived from an EMBL/GenBank/DDBJ whole genome shotgun (WGS) entry which is preliminary data.</text>
</comment>
<dbReference type="CDD" id="cd24067">
    <property type="entry name" value="ASKHA_NBD_ROK_BsFRK-like"/>
    <property type="match status" value="1"/>
</dbReference>
<gene>
    <name evidence="7" type="ORF">SIL82_15565</name>
</gene>
<evidence type="ECO:0000256" key="6">
    <source>
        <dbReference type="ARBA" id="ARBA00048451"/>
    </source>
</evidence>
<dbReference type="InterPro" id="IPR043129">
    <property type="entry name" value="ATPase_NBD"/>
</dbReference>
<dbReference type="Gene3D" id="3.30.420.40">
    <property type="match status" value="2"/>
</dbReference>
<keyword evidence="2" id="KW-0479">Metal-binding</keyword>
<name>A0ABU4PR83_9SPHN</name>
<dbReference type="Proteomes" id="UP001279660">
    <property type="component" value="Unassembled WGS sequence"/>
</dbReference>
<comment type="catalytic activity">
    <reaction evidence="6">
        <text>D-fructose + ATP = D-fructose 6-phosphate + ADP + H(+)</text>
        <dbReference type="Rhea" id="RHEA:16125"/>
        <dbReference type="ChEBI" id="CHEBI:15378"/>
        <dbReference type="ChEBI" id="CHEBI:30616"/>
        <dbReference type="ChEBI" id="CHEBI:37721"/>
        <dbReference type="ChEBI" id="CHEBI:61527"/>
        <dbReference type="ChEBI" id="CHEBI:456216"/>
        <dbReference type="EC" id="2.7.1.4"/>
    </reaction>
</comment>
<keyword evidence="4" id="KW-0460">Magnesium</keyword>
<reference evidence="7 8" key="1">
    <citation type="submission" date="2023-11" db="EMBL/GenBank/DDBJ databases">
        <title>MicrobeMod: A computational toolkit for identifying prokaryotic methylation and restriction-modification with nanopore sequencing.</title>
        <authorList>
            <person name="Crits-Christoph A."/>
            <person name="Kang S.C."/>
            <person name="Lee H."/>
            <person name="Ostrov N."/>
        </authorList>
    </citation>
    <scope>NUCLEOTIDE SEQUENCE [LARGE SCALE GENOMIC DNA]</scope>
    <source>
        <strain evidence="7 8">ATCC 14820</strain>
    </source>
</reference>
<evidence type="ECO:0000256" key="5">
    <source>
        <dbReference type="ARBA" id="ARBA00038887"/>
    </source>
</evidence>
<evidence type="ECO:0000256" key="2">
    <source>
        <dbReference type="ARBA" id="ARBA00022723"/>
    </source>
</evidence>
<dbReference type="PANTHER" id="PTHR42742">
    <property type="entry name" value="TRANSCRIPTIONAL REPRESSOR MPRA"/>
    <property type="match status" value="1"/>
</dbReference>
<sequence>MNASSRRGPPAPQMRRFASIEAGGTKFNVGIGGPDGSLFDQAQFETRTPAETLAAVTRWLDAEVERNGPFSAIGLASFGPVDTDSGSPHWGRLGLTPKLSWRGVDMIAPFRRYRVPVALDTDVNGAALAEWRWGAGRGHARVCYLTVGTGIGGGAVLDGVTLSGRSHPEMGHMFVRRHPDDRFPGACPTHGDCLEGLASGTAIKARWGDSLSTLGAEHPGHAMIAEYLAQACVNIVSTLAPDRLVLGGGVIGTSGLIRDVRRRFDYLTNGYLSEFDSEDILLAHFSPISGLIGGLAIAERAVRHVRVSEPAEHLERWEQQGLER</sequence>
<evidence type="ECO:0000256" key="4">
    <source>
        <dbReference type="ARBA" id="ARBA00022842"/>
    </source>
</evidence>
<evidence type="ECO:0000313" key="8">
    <source>
        <dbReference type="Proteomes" id="UP001279660"/>
    </source>
</evidence>
<dbReference type="InterPro" id="IPR049874">
    <property type="entry name" value="ROK_cs"/>
</dbReference>
<dbReference type="EC" id="2.7.1.4" evidence="5"/>
<keyword evidence="3" id="KW-0862">Zinc</keyword>
<dbReference type="InterPro" id="IPR000600">
    <property type="entry name" value="ROK"/>
</dbReference>
<accession>A0ABU4PR83</accession>
<evidence type="ECO:0000256" key="3">
    <source>
        <dbReference type="ARBA" id="ARBA00022833"/>
    </source>
</evidence>
<dbReference type="PANTHER" id="PTHR42742:SF3">
    <property type="entry name" value="FRUCTOKINASE"/>
    <property type="match status" value="1"/>
</dbReference>
<proteinExistence type="predicted"/>
<dbReference type="SUPFAM" id="SSF53067">
    <property type="entry name" value="Actin-like ATPase domain"/>
    <property type="match status" value="1"/>
</dbReference>
<dbReference type="EMBL" id="JAWXXV010000001">
    <property type="protein sequence ID" value="MDX5985672.1"/>
    <property type="molecule type" value="Genomic_DNA"/>
</dbReference>
<dbReference type="RefSeq" id="WP_083834129.1">
    <property type="nucleotide sequence ID" value="NZ_JAWXXV010000001.1"/>
</dbReference>
<comment type="cofactor">
    <cofactor evidence="1">
        <name>Mg(2+)</name>
        <dbReference type="ChEBI" id="CHEBI:18420"/>
    </cofactor>
</comment>
<evidence type="ECO:0000256" key="1">
    <source>
        <dbReference type="ARBA" id="ARBA00001946"/>
    </source>
</evidence>
<dbReference type="Pfam" id="PF00480">
    <property type="entry name" value="ROK"/>
    <property type="match status" value="1"/>
</dbReference>
<dbReference type="PROSITE" id="PS01125">
    <property type="entry name" value="ROK"/>
    <property type="match status" value="1"/>
</dbReference>
<protein>
    <recommendedName>
        <fullName evidence="5">fructokinase</fullName>
        <ecNumber evidence="5">2.7.1.4</ecNumber>
    </recommendedName>
</protein>
<keyword evidence="8" id="KW-1185">Reference proteome</keyword>
<organism evidence="7 8">
    <name type="scientific">Sphingomonas echinoides</name>
    <dbReference type="NCBI Taxonomy" id="59803"/>
    <lineage>
        <taxon>Bacteria</taxon>
        <taxon>Pseudomonadati</taxon>
        <taxon>Pseudomonadota</taxon>
        <taxon>Alphaproteobacteria</taxon>
        <taxon>Sphingomonadales</taxon>
        <taxon>Sphingomonadaceae</taxon>
        <taxon>Sphingomonas</taxon>
    </lineage>
</organism>
<dbReference type="InterPro" id="IPR051804">
    <property type="entry name" value="Carb_Metab_Reg_Kinase/Isom"/>
</dbReference>